<evidence type="ECO:0000313" key="2">
    <source>
        <dbReference type="EMBL" id="SIR69384.1"/>
    </source>
</evidence>
<feature type="chain" id="PRO_5012817292" evidence="1">
    <location>
        <begin position="38"/>
        <end position="167"/>
    </location>
</feature>
<name>A0A1N7D0Y2_9NOCA</name>
<dbReference type="RefSeq" id="WP_143690164.1">
    <property type="nucleotide sequence ID" value="NZ_FTNT01000001.1"/>
</dbReference>
<dbReference type="InterPro" id="IPR006311">
    <property type="entry name" value="TAT_signal"/>
</dbReference>
<feature type="signal peptide" evidence="1">
    <location>
        <begin position="1"/>
        <end position="37"/>
    </location>
</feature>
<keyword evidence="1" id="KW-0732">Signal</keyword>
<evidence type="ECO:0000256" key="1">
    <source>
        <dbReference type="SAM" id="SignalP"/>
    </source>
</evidence>
<protein>
    <submittedName>
        <fullName evidence="2">Uncharacterized protein</fullName>
    </submittedName>
</protein>
<reference evidence="2 3" key="1">
    <citation type="submission" date="2017-01" db="EMBL/GenBank/DDBJ databases">
        <authorList>
            <person name="Mah S.A."/>
            <person name="Swanson W.J."/>
            <person name="Moy G.W."/>
            <person name="Vacquier V.D."/>
        </authorList>
    </citation>
    <scope>NUCLEOTIDE SEQUENCE [LARGE SCALE GENOMIC DNA]</scope>
    <source>
        <strain evidence="2 3">CPCC 203464</strain>
    </source>
</reference>
<keyword evidence="3" id="KW-1185">Reference proteome</keyword>
<dbReference type="AlphaFoldDB" id="A0A1N7D0Y2"/>
<dbReference type="OrthoDB" id="4549231at2"/>
<proteinExistence type="predicted"/>
<dbReference type="PROSITE" id="PS51318">
    <property type="entry name" value="TAT"/>
    <property type="match status" value="1"/>
</dbReference>
<sequence length="167" mass="17066">MTNTSARRALGRRAATLAVCVAAASGAAVVGTGAAQAAPGDTVQYSPTFTVTPGFLCGARIDATKIPGAQKGTYRVKAHVQRFGFNCGTFKVGVDWKNTTTGSHDGQIDTVLPDGSIAGAPDGVLDGFGYGPGVGKVESTITTYARYDEGAVTPLPNIPGRATFTLR</sequence>
<dbReference type="STRING" id="1344003.SAMN05445060_0489"/>
<organism evidence="2 3">
    <name type="scientific">Williamsia sterculiae</name>
    <dbReference type="NCBI Taxonomy" id="1344003"/>
    <lineage>
        <taxon>Bacteria</taxon>
        <taxon>Bacillati</taxon>
        <taxon>Actinomycetota</taxon>
        <taxon>Actinomycetes</taxon>
        <taxon>Mycobacteriales</taxon>
        <taxon>Nocardiaceae</taxon>
        <taxon>Williamsia</taxon>
    </lineage>
</organism>
<gene>
    <name evidence="2" type="ORF">SAMN05445060_0489</name>
</gene>
<accession>A0A1N7D0Y2</accession>
<dbReference type="EMBL" id="FTNT01000001">
    <property type="protein sequence ID" value="SIR69384.1"/>
    <property type="molecule type" value="Genomic_DNA"/>
</dbReference>
<dbReference type="Proteomes" id="UP000186218">
    <property type="component" value="Unassembled WGS sequence"/>
</dbReference>
<evidence type="ECO:0000313" key="3">
    <source>
        <dbReference type="Proteomes" id="UP000186218"/>
    </source>
</evidence>